<evidence type="ECO:0000256" key="11">
    <source>
        <dbReference type="PROSITE-ProRule" id="PRU00042"/>
    </source>
</evidence>
<feature type="domain" description="C2H2-type" evidence="13">
    <location>
        <begin position="16"/>
        <end position="43"/>
    </location>
</feature>
<comment type="similarity">
    <text evidence="2">Belongs to the krueppel C2H2-type zinc-finger protein family.</text>
</comment>
<comment type="subcellular location">
    <subcellularLocation>
        <location evidence="1">Nucleus</location>
    </subcellularLocation>
</comment>
<evidence type="ECO:0000256" key="6">
    <source>
        <dbReference type="ARBA" id="ARBA00022833"/>
    </source>
</evidence>
<evidence type="ECO:0000256" key="7">
    <source>
        <dbReference type="ARBA" id="ARBA00023015"/>
    </source>
</evidence>
<evidence type="ECO:0000256" key="12">
    <source>
        <dbReference type="SAM" id="MobiDB-lite"/>
    </source>
</evidence>
<keyword evidence="7" id="KW-0805">Transcription regulation</keyword>
<keyword evidence="3" id="KW-0479">Metal-binding</keyword>
<dbReference type="InterPro" id="IPR013087">
    <property type="entry name" value="Znf_C2H2_type"/>
</dbReference>
<dbReference type="GO" id="GO:0000981">
    <property type="term" value="F:DNA-binding transcription factor activity, RNA polymerase II-specific"/>
    <property type="evidence" value="ECO:0007669"/>
    <property type="project" value="TreeGrafter"/>
</dbReference>
<accession>A0A5N5TL44</accession>
<dbReference type="FunFam" id="3.30.160.60:FF:001573">
    <property type="entry name" value="Zinc finger protein 407"/>
    <property type="match status" value="1"/>
</dbReference>
<evidence type="ECO:0000256" key="5">
    <source>
        <dbReference type="ARBA" id="ARBA00022771"/>
    </source>
</evidence>
<dbReference type="OrthoDB" id="6364086at2759"/>
<keyword evidence="8" id="KW-0238">DNA-binding</keyword>
<dbReference type="Gene3D" id="3.30.160.60">
    <property type="entry name" value="Classic Zinc Finger"/>
    <property type="match status" value="3"/>
</dbReference>
<keyword evidence="4" id="KW-0677">Repeat</keyword>
<keyword evidence="6" id="KW-0862">Zinc</keyword>
<feature type="region of interest" description="Disordered" evidence="12">
    <location>
        <begin position="185"/>
        <end position="206"/>
    </location>
</feature>
<sequence>MLLLHLEAVHKKVKPYLCNYCGNSFASKSTLNLHIRKHTGEKPFACESCNYRTSDHNSMRRHKMKHTNDRPYSCPYCDYSSIQSSTFKVHLRRKHEFQAQKDGLIFSCSYCTFKTVKKDNYLAHVGTHHISSADEQNKEAERQQQEINKATFKNRSRKPQNQILQKSTEMFYVLGEFVPMPQMVNVDINDPSSDGNSDNGNSILHQ</sequence>
<evidence type="ECO:0000313" key="15">
    <source>
        <dbReference type="Proteomes" id="UP000326759"/>
    </source>
</evidence>
<dbReference type="EMBL" id="SEYY01000606">
    <property type="protein sequence ID" value="KAB7506859.1"/>
    <property type="molecule type" value="Genomic_DNA"/>
</dbReference>
<evidence type="ECO:0000256" key="1">
    <source>
        <dbReference type="ARBA" id="ARBA00004123"/>
    </source>
</evidence>
<evidence type="ECO:0000256" key="3">
    <source>
        <dbReference type="ARBA" id="ARBA00022723"/>
    </source>
</evidence>
<dbReference type="InterPro" id="IPR036236">
    <property type="entry name" value="Znf_C2H2_sf"/>
</dbReference>
<evidence type="ECO:0000256" key="4">
    <source>
        <dbReference type="ARBA" id="ARBA00022737"/>
    </source>
</evidence>
<keyword evidence="10" id="KW-0539">Nucleus</keyword>
<evidence type="ECO:0000256" key="9">
    <source>
        <dbReference type="ARBA" id="ARBA00023163"/>
    </source>
</evidence>
<feature type="domain" description="C2H2-type" evidence="13">
    <location>
        <begin position="44"/>
        <end position="71"/>
    </location>
</feature>
<organism evidence="14 15">
    <name type="scientific">Armadillidium nasatum</name>
    <dbReference type="NCBI Taxonomy" id="96803"/>
    <lineage>
        <taxon>Eukaryota</taxon>
        <taxon>Metazoa</taxon>
        <taxon>Ecdysozoa</taxon>
        <taxon>Arthropoda</taxon>
        <taxon>Crustacea</taxon>
        <taxon>Multicrustacea</taxon>
        <taxon>Malacostraca</taxon>
        <taxon>Eumalacostraca</taxon>
        <taxon>Peracarida</taxon>
        <taxon>Isopoda</taxon>
        <taxon>Oniscidea</taxon>
        <taxon>Crinocheta</taxon>
        <taxon>Armadillidiidae</taxon>
        <taxon>Armadillidium</taxon>
    </lineage>
</organism>
<evidence type="ECO:0000256" key="10">
    <source>
        <dbReference type="ARBA" id="ARBA00023242"/>
    </source>
</evidence>
<reference evidence="14 15" key="1">
    <citation type="journal article" date="2019" name="PLoS Biol.">
        <title>Sex chromosomes control vertical transmission of feminizing Wolbachia symbionts in an isopod.</title>
        <authorList>
            <person name="Becking T."/>
            <person name="Chebbi M.A."/>
            <person name="Giraud I."/>
            <person name="Moumen B."/>
            <person name="Laverre T."/>
            <person name="Caubet Y."/>
            <person name="Peccoud J."/>
            <person name="Gilbert C."/>
            <person name="Cordaux R."/>
        </authorList>
    </citation>
    <scope>NUCLEOTIDE SEQUENCE [LARGE SCALE GENOMIC DNA]</scope>
    <source>
        <strain evidence="14">ANa2</strain>
        <tissue evidence="14">Whole body excluding digestive tract and cuticle</tissue>
    </source>
</reference>
<comment type="caution">
    <text evidence="14">The sequence shown here is derived from an EMBL/GenBank/DDBJ whole genome shotgun (WGS) entry which is preliminary data.</text>
</comment>
<gene>
    <name evidence="14" type="ORF">Anas_08601</name>
</gene>
<protein>
    <submittedName>
        <fullName evidence="14">Zinc finger protein</fullName>
    </submittedName>
</protein>
<dbReference type="Proteomes" id="UP000326759">
    <property type="component" value="Unassembled WGS sequence"/>
</dbReference>
<dbReference type="GO" id="GO:0043565">
    <property type="term" value="F:sequence-specific DNA binding"/>
    <property type="evidence" value="ECO:0007669"/>
    <property type="project" value="TreeGrafter"/>
</dbReference>
<feature type="non-terminal residue" evidence="14">
    <location>
        <position position="206"/>
    </location>
</feature>
<dbReference type="PROSITE" id="PS00028">
    <property type="entry name" value="ZINC_FINGER_C2H2_1"/>
    <property type="match status" value="1"/>
</dbReference>
<dbReference type="Pfam" id="PF00096">
    <property type="entry name" value="zf-C2H2"/>
    <property type="match status" value="2"/>
</dbReference>
<dbReference type="PROSITE" id="PS50157">
    <property type="entry name" value="ZINC_FINGER_C2H2_2"/>
    <property type="match status" value="2"/>
</dbReference>
<feature type="compositionally biased region" description="Low complexity" evidence="12">
    <location>
        <begin position="187"/>
        <end position="206"/>
    </location>
</feature>
<dbReference type="PANTHER" id="PTHR24408">
    <property type="entry name" value="ZINC FINGER PROTEIN"/>
    <property type="match status" value="1"/>
</dbReference>
<evidence type="ECO:0000256" key="2">
    <source>
        <dbReference type="ARBA" id="ARBA00006991"/>
    </source>
</evidence>
<evidence type="ECO:0000259" key="13">
    <source>
        <dbReference type="PROSITE" id="PS50157"/>
    </source>
</evidence>
<proteinExistence type="inferred from homology"/>
<dbReference type="GO" id="GO:0008270">
    <property type="term" value="F:zinc ion binding"/>
    <property type="evidence" value="ECO:0007669"/>
    <property type="project" value="UniProtKB-KW"/>
</dbReference>
<evidence type="ECO:0000256" key="8">
    <source>
        <dbReference type="ARBA" id="ARBA00023125"/>
    </source>
</evidence>
<dbReference type="FunFam" id="3.30.160.60:FF:000446">
    <property type="entry name" value="Zinc finger protein"/>
    <property type="match status" value="1"/>
</dbReference>
<keyword evidence="9" id="KW-0804">Transcription</keyword>
<dbReference type="SUPFAM" id="SSF57667">
    <property type="entry name" value="beta-beta-alpha zinc fingers"/>
    <property type="match status" value="2"/>
</dbReference>
<dbReference type="FunFam" id="3.30.160.60:FF:000075">
    <property type="entry name" value="Putative zinc finger protein 536"/>
    <property type="match status" value="1"/>
</dbReference>
<dbReference type="GO" id="GO:0005634">
    <property type="term" value="C:nucleus"/>
    <property type="evidence" value="ECO:0007669"/>
    <property type="project" value="UniProtKB-SubCell"/>
</dbReference>
<evidence type="ECO:0000313" key="14">
    <source>
        <dbReference type="EMBL" id="KAB7506859.1"/>
    </source>
</evidence>
<dbReference type="SMART" id="SM00355">
    <property type="entry name" value="ZnF_C2H2"/>
    <property type="match status" value="4"/>
</dbReference>
<dbReference type="AlphaFoldDB" id="A0A5N5TL44"/>
<name>A0A5N5TL44_9CRUS</name>
<dbReference type="PANTHER" id="PTHR24408:SF67">
    <property type="entry name" value="C2H2-TYPE DOMAIN-CONTAINING PROTEIN"/>
    <property type="match status" value="1"/>
</dbReference>
<keyword evidence="5 11" id="KW-0863">Zinc-finger</keyword>
<keyword evidence="15" id="KW-1185">Reference proteome</keyword>